<dbReference type="FunFam" id="1.20.5.1940:FF:000001">
    <property type="entry name" value="Vacuolar protein sorting-associated protein 27"/>
    <property type="match status" value="1"/>
</dbReference>
<feature type="compositionally biased region" description="Low complexity" evidence="14">
    <location>
        <begin position="286"/>
        <end position="295"/>
    </location>
</feature>
<evidence type="ECO:0000256" key="9">
    <source>
        <dbReference type="ARBA" id="ARBA00022771"/>
    </source>
</evidence>
<evidence type="ECO:0000256" key="2">
    <source>
        <dbReference type="ARBA" id="ARBA00004125"/>
    </source>
</evidence>
<feature type="region of interest" description="Disordered" evidence="14">
    <location>
        <begin position="276"/>
        <end position="310"/>
    </location>
</feature>
<dbReference type="Pfam" id="PF01363">
    <property type="entry name" value="FYVE"/>
    <property type="match status" value="1"/>
</dbReference>
<dbReference type="InterPro" id="IPR017073">
    <property type="entry name" value="HGS/VPS27"/>
</dbReference>
<comment type="caution">
    <text evidence="17">The sequence shown here is derived from an EMBL/GenBank/DDBJ whole genome shotgun (WGS) entry which is preliminary data.</text>
</comment>
<evidence type="ECO:0000256" key="5">
    <source>
        <dbReference type="ARBA" id="ARBA00017753"/>
    </source>
</evidence>
<gene>
    <name evidence="17" type="primary">VPS27</name>
    <name evidence="17" type="ORF">FE257_009183</name>
</gene>
<dbReference type="CDD" id="cd16979">
    <property type="entry name" value="VHS_Vps27"/>
    <property type="match status" value="1"/>
</dbReference>
<dbReference type="InterPro" id="IPR011011">
    <property type="entry name" value="Znf_FYVE_PHD"/>
</dbReference>
<feature type="compositionally biased region" description="Polar residues" evidence="14">
    <location>
        <begin position="619"/>
        <end position="630"/>
    </location>
</feature>
<accession>A0AAD4CL16</accession>
<dbReference type="InterPro" id="IPR008942">
    <property type="entry name" value="ENTH_VHS"/>
</dbReference>
<feature type="region of interest" description="Disordered" evidence="14">
    <location>
        <begin position="231"/>
        <end position="262"/>
    </location>
</feature>
<dbReference type="Proteomes" id="UP001194746">
    <property type="component" value="Unassembled WGS sequence"/>
</dbReference>
<dbReference type="Pfam" id="PF21356">
    <property type="entry name" value="Vps27_GAT-like"/>
    <property type="match status" value="1"/>
</dbReference>
<feature type="domain" description="VHS" evidence="16">
    <location>
        <begin position="24"/>
        <end position="147"/>
    </location>
</feature>
<dbReference type="AlphaFoldDB" id="A0AAD4CL16"/>
<feature type="compositionally biased region" description="Pro residues" evidence="14">
    <location>
        <begin position="664"/>
        <end position="679"/>
    </location>
</feature>
<dbReference type="GO" id="GO:0010008">
    <property type="term" value="C:endosome membrane"/>
    <property type="evidence" value="ECO:0007669"/>
    <property type="project" value="UniProtKB-SubCell"/>
</dbReference>
<dbReference type="Pfam" id="PF00790">
    <property type="entry name" value="VHS"/>
    <property type="match status" value="1"/>
</dbReference>
<evidence type="ECO:0000256" key="7">
    <source>
        <dbReference type="ARBA" id="ARBA00022737"/>
    </source>
</evidence>
<dbReference type="PANTHER" id="PTHR47794:SF1">
    <property type="entry name" value="VACUOLAR PROTEIN SORTING-ASSOCIATED PROTEIN 27"/>
    <property type="match status" value="1"/>
</dbReference>
<feature type="region of interest" description="Disordered" evidence="14">
    <location>
        <begin position="322"/>
        <end position="348"/>
    </location>
</feature>
<organism evidence="17 18">
    <name type="scientific">Aspergillus nanangensis</name>
    <dbReference type="NCBI Taxonomy" id="2582783"/>
    <lineage>
        <taxon>Eukaryota</taxon>
        <taxon>Fungi</taxon>
        <taxon>Dikarya</taxon>
        <taxon>Ascomycota</taxon>
        <taxon>Pezizomycotina</taxon>
        <taxon>Eurotiomycetes</taxon>
        <taxon>Eurotiomycetidae</taxon>
        <taxon>Eurotiales</taxon>
        <taxon>Aspergillaceae</taxon>
        <taxon>Aspergillus</taxon>
        <taxon>Aspergillus subgen. Circumdati</taxon>
    </lineage>
</organism>
<dbReference type="InterPro" id="IPR003903">
    <property type="entry name" value="UIM_dom"/>
</dbReference>
<reference evidence="17" key="1">
    <citation type="journal article" date="2019" name="Beilstein J. Org. Chem.">
        <title>Nanangenines: drimane sesquiterpenoids as the dominant metabolite cohort of a novel Australian fungus, Aspergillus nanangensis.</title>
        <authorList>
            <person name="Lacey H.J."/>
            <person name="Gilchrist C.L.M."/>
            <person name="Crombie A."/>
            <person name="Kalaitzis J.A."/>
            <person name="Vuong D."/>
            <person name="Rutledge P.J."/>
            <person name="Turner P."/>
            <person name="Pitt J.I."/>
            <person name="Lacey E."/>
            <person name="Chooi Y.H."/>
            <person name="Piggott A.M."/>
        </authorList>
    </citation>
    <scope>NUCLEOTIDE SEQUENCE</scope>
    <source>
        <strain evidence="17">MST-FP2251</strain>
    </source>
</reference>
<dbReference type="GO" id="GO:0032266">
    <property type="term" value="F:phosphatidylinositol-3-phosphate binding"/>
    <property type="evidence" value="ECO:0007669"/>
    <property type="project" value="TreeGrafter"/>
</dbReference>
<evidence type="ECO:0000256" key="13">
    <source>
        <dbReference type="PROSITE-ProRule" id="PRU00091"/>
    </source>
</evidence>
<dbReference type="CDD" id="cd21385">
    <property type="entry name" value="GAT_Vps27"/>
    <property type="match status" value="1"/>
</dbReference>
<evidence type="ECO:0000313" key="18">
    <source>
        <dbReference type="Proteomes" id="UP001194746"/>
    </source>
</evidence>
<evidence type="ECO:0000256" key="1">
    <source>
        <dbReference type="ARBA" id="ARBA00003067"/>
    </source>
</evidence>
<reference evidence="17" key="2">
    <citation type="submission" date="2020-02" db="EMBL/GenBank/DDBJ databases">
        <authorList>
            <person name="Gilchrist C.L.M."/>
            <person name="Chooi Y.-H."/>
        </authorList>
    </citation>
    <scope>NUCLEOTIDE SEQUENCE</scope>
    <source>
        <strain evidence="17">MST-FP2251</strain>
    </source>
</reference>
<dbReference type="PROSITE" id="PS50330">
    <property type="entry name" value="UIM"/>
    <property type="match status" value="2"/>
</dbReference>
<dbReference type="EMBL" id="VCAU01000050">
    <property type="protein sequence ID" value="KAF9888188.1"/>
    <property type="molecule type" value="Genomic_DNA"/>
</dbReference>
<dbReference type="PROSITE" id="PS50178">
    <property type="entry name" value="ZF_FYVE"/>
    <property type="match status" value="1"/>
</dbReference>
<keyword evidence="9 13" id="KW-0863">Zinc-finger</keyword>
<evidence type="ECO:0000256" key="10">
    <source>
        <dbReference type="ARBA" id="ARBA00022833"/>
    </source>
</evidence>
<dbReference type="InterPro" id="IPR017455">
    <property type="entry name" value="Znf_FYVE-rel"/>
</dbReference>
<dbReference type="InterPro" id="IPR049425">
    <property type="entry name" value="Vps27_GAT-like"/>
</dbReference>
<dbReference type="Pfam" id="PF02809">
    <property type="entry name" value="UIM"/>
    <property type="match status" value="2"/>
</dbReference>
<dbReference type="FunFam" id="3.30.40.10:FF:000161">
    <property type="entry name" value="Vacuolar protein sorting-associated protein 27"/>
    <property type="match status" value="1"/>
</dbReference>
<comment type="function">
    <text evidence="1 12">Component of the ESCRT-0 complex which is the sorting receptor for ubiquitinated cargo proteins at the multivesicular body (MVB) and recruits ESCRT-I to the MVB outer membrane.</text>
</comment>
<dbReference type="Gene3D" id="1.20.5.1940">
    <property type="match status" value="1"/>
</dbReference>
<evidence type="ECO:0000256" key="8">
    <source>
        <dbReference type="ARBA" id="ARBA00022753"/>
    </source>
</evidence>
<feature type="region of interest" description="Disordered" evidence="14">
    <location>
        <begin position="488"/>
        <end position="722"/>
    </location>
</feature>
<evidence type="ECO:0000256" key="14">
    <source>
        <dbReference type="SAM" id="MobiDB-lite"/>
    </source>
</evidence>
<keyword evidence="7" id="KW-0677">Repeat</keyword>
<dbReference type="SUPFAM" id="SSF57903">
    <property type="entry name" value="FYVE/PHD zinc finger"/>
    <property type="match status" value="1"/>
</dbReference>
<protein>
    <recommendedName>
        <fullName evidence="5 12">Vacuolar protein sorting-associated protein 27</fullName>
    </recommendedName>
</protein>
<dbReference type="PIRSF" id="PIRSF036956">
    <property type="entry name" value="Hrs_Vps27"/>
    <property type="match status" value="1"/>
</dbReference>
<keyword evidence="10" id="KW-0862">Zinc</keyword>
<name>A0AAD4CL16_ASPNN</name>
<keyword evidence="6" id="KW-0479">Metal-binding</keyword>
<dbReference type="GO" id="GO:0043328">
    <property type="term" value="P:protein transport to vacuole involved in ubiquitin-dependent protein catabolic process via the multivesicular body sorting pathway"/>
    <property type="evidence" value="ECO:0007669"/>
    <property type="project" value="TreeGrafter"/>
</dbReference>
<evidence type="ECO:0000256" key="4">
    <source>
        <dbReference type="ARBA" id="ARBA00011446"/>
    </source>
</evidence>
<dbReference type="InterPro" id="IPR002014">
    <property type="entry name" value="VHS_dom"/>
</dbReference>
<dbReference type="GO" id="GO:0033565">
    <property type="term" value="C:ESCRT-0 complex"/>
    <property type="evidence" value="ECO:0007669"/>
    <property type="project" value="TreeGrafter"/>
</dbReference>
<dbReference type="GO" id="GO:0006623">
    <property type="term" value="P:protein targeting to vacuole"/>
    <property type="evidence" value="ECO:0007669"/>
    <property type="project" value="TreeGrafter"/>
</dbReference>
<dbReference type="CDD" id="cd15735">
    <property type="entry name" value="FYVE_spVPS27p_like"/>
    <property type="match status" value="1"/>
</dbReference>
<keyword evidence="11 12" id="KW-0472">Membrane</keyword>
<dbReference type="InterPro" id="IPR013083">
    <property type="entry name" value="Znf_RING/FYVE/PHD"/>
</dbReference>
<dbReference type="SUPFAM" id="SSF48464">
    <property type="entry name" value="ENTH/VHS domain"/>
    <property type="match status" value="1"/>
</dbReference>
<comment type="subunit">
    <text evidence="4 12">Component of the ESCRT-0 complex composed of HSE1 and VPS27.</text>
</comment>
<evidence type="ECO:0000256" key="11">
    <source>
        <dbReference type="ARBA" id="ARBA00023136"/>
    </source>
</evidence>
<dbReference type="PROSITE" id="PS50179">
    <property type="entry name" value="VHS"/>
    <property type="match status" value="1"/>
</dbReference>
<dbReference type="Gene3D" id="3.30.40.10">
    <property type="entry name" value="Zinc/RING finger domain, C3HC4 (zinc finger)"/>
    <property type="match status" value="1"/>
</dbReference>
<evidence type="ECO:0000256" key="3">
    <source>
        <dbReference type="ARBA" id="ARBA00008597"/>
    </source>
</evidence>
<comment type="similarity">
    <text evidence="3 12">Belongs to the VPS27 family.</text>
</comment>
<feature type="compositionally biased region" description="Polar residues" evidence="14">
    <location>
        <begin position="547"/>
        <end position="558"/>
    </location>
</feature>
<evidence type="ECO:0000256" key="12">
    <source>
        <dbReference type="PIRNR" id="PIRNR036956"/>
    </source>
</evidence>
<keyword evidence="8 12" id="KW-0967">Endosome</keyword>
<evidence type="ECO:0000259" key="15">
    <source>
        <dbReference type="PROSITE" id="PS50178"/>
    </source>
</evidence>
<feature type="compositionally biased region" description="Polar residues" evidence="14">
    <location>
        <begin position="240"/>
        <end position="249"/>
    </location>
</feature>
<feature type="domain" description="FYVE-type" evidence="15">
    <location>
        <begin position="165"/>
        <end position="225"/>
    </location>
</feature>
<dbReference type="Gene3D" id="6.10.140.100">
    <property type="match status" value="1"/>
</dbReference>
<dbReference type="SMART" id="SM00064">
    <property type="entry name" value="FYVE"/>
    <property type="match status" value="1"/>
</dbReference>
<dbReference type="SMART" id="SM00726">
    <property type="entry name" value="UIM"/>
    <property type="match status" value="2"/>
</dbReference>
<dbReference type="PANTHER" id="PTHR47794">
    <property type="entry name" value="VACUOLAR PROTEIN SORTING-ASSOCIATED PROTEIN 27"/>
    <property type="match status" value="1"/>
</dbReference>
<dbReference type="SMART" id="SM00288">
    <property type="entry name" value="VHS"/>
    <property type="match status" value="1"/>
</dbReference>
<dbReference type="GO" id="GO:0008270">
    <property type="term" value="F:zinc ion binding"/>
    <property type="evidence" value="ECO:0007669"/>
    <property type="project" value="UniProtKB-KW"/>
</dbReference>
<dbReference type="FunFam" id="1.25.40.90:FF:000031">
    <property type="entry name" value="Vacuolar protein sorting-associated protein 27"/>
    <property type="match status" value="1"/>
</dbReference>
<evidence type="ECO:0000313" key="17">
    <source>
        <dbReference type="EMBL" id="KAF9888188.1"/>
    </source>
</evidence>
<dbReference type="InterPro" id="IPR000306">
    <property type="entry name" value="Znf_FYVE"/>
</dbReference>
<feature type="compositionally biased region" description="Low complexity" evidence="14">
    <location>
        <begin position="699"/>
        <end position="709"/>
    </location>
</feature>
<keyword evidence="18" id="KW-1185">Reference proteome</keyword>
<evidence type="ECO:0000256" key="6">
    <source>
        <dbReference type="ARBA" id="ARBA00022723"/>
    </source>
</evidence>
<comment type="subcellular location">
    <subcellularLocation>
        <location evidence="2 12">Endosome membrane</location>
        <topology evidence="2 12">Peripheral membrane protein</topology>
        <orientation evidence="2 12">Cytoplasmic side</orientation>
    </subcellularLocation>
</comment>
<evidence type="ECO:0000259" key="16">
    <source>
        <dbReference type="PROSITE" id="PS50179"/>
    </source>
</evidence>
<dbReference type="GO" id="GO:0043130">
    <property type="term" value="F:ubiquitin binding"/>
    <property type="evidence" value="ECO:0007669"/>
    <property type="project" value="InterPro"/>
</dbReference>
<proteinExistence type="inferred from homology"/>
<dbReference type="Gene3D" id="1.25.40.90">
    <property type="match status" value="1"/>
</dbReference>
<sequence>MAGWFSSASPLDEQVERATDSSLEDIALNLEISDMIRSKGVQPKDAMRSLKRRLENKNPNIQLATLKLTDTCVKNGGTHFLAEIASREFMDNLVSLLKTDGAPLNTEVKEKMLELIQDWAMAAQGRMDLTYVGQTYLRLQEEGFRFPPKTQISGSMLESNAPPEWIDSDVCMRCRTPFSFMNRKHHCRNCGNVFDAQCSSKTLPLPHLGILQPVRVDDGCYAKLTSKLGAPPGFADRTSVKNNSITKSSVMEPRTARAEGGFDDDLRRALQMSLEEAQNKGSSGYVPQPQVSQEPPSAPGPSTAEEEEDADLKAAIEASLRDMEQHKQKHAAALKSTNTDTTSHETRDATALPKNPYELSPVEVENIHLFSTLVDRLQHQPPGTILREPQIQELYESIGALRPKLARSYGETMSKHDTLLDLHAKLSTVVRYYDRMLEERLSSAYSQHSLGYVPPPSGTGYPNVYPQMPAPGGDGKPGAENFYYGNSVAETSRPAPTPYAPTQPEGEAHGRTPVPSMYPPPPTQPMAHQSPWNGAPQHISSPPPQPVSNTTFYNNSPAYPNAAVPTQYYASPSQPETEAPVYQSPPHGEPDYSYQQSPITRRDSQFQPSAPPSGVPERSLSTDQLPSTAYMQLADSHVMQPEASHLHQRQPTEPPTQSYYAQQQPPPGPPPISSYPPPAGQGHPGVYSVNDVSPIGATPPAQLQQQQPPHSRPAVEESLIEL</sequence>